<sequence length="368" mass="38546">MPPSNPLAYPGAYRIPLWERFKTDSIPLDFVGSQRNGSLSENPDSPDGFDQDHEGYPGKKISEIATSTQVNLNPRLQELKPNVILLTIGTNDAMSTRSVDQMKSDLGKLIDQITSQRPDVQLLVSTIPPINPSRSSTAAQKAIAFNNSLPTIISTKAAAGKKVALVDTIKGNDGQSGTADDLVVSDLVSDGLHPNESGYNKIANTWYDAIFKNVTIDRDSFNSIENLTGSDFDDILVGNNEANVLEGSSGKDQLTGMSGADTFAYRNLLEAGDIITDFAANDLLQVSAAGFGGGLVAGVALSAAEAATGVFVSGSNPTAIGSSANFLYNATNGVLSFDQDGVGSGTAVAIATFNTLPSLSANQFMITA</sequence>
<reference evidence="3 4" key="1">
    <citation type="submission" date="2022-04" db="EMBL/GenBank/DDBJ databases">
        <title>Positive selection, recombination, and allopatry shape intraspecific diversity of widespread and dominant cyanobacteria.</title>
        <authorList>
            <person name="Wei J."/>
            <person name="Shu W."/>
            <person name="Hu C."/>
        </authorList>
    </citation>
    <scope>NUCLEOTIDE SEQUENCE [LARGE SCALE GENOMIC DNA]</scope>
    <source>
        <strain evidence="3 4">GB2-A4</strain>
    </source>
</reference>
<dbReference type="InterPro" id="IPR013830">
    <property type="entry name" value="SGNH_hydro"/>
</dbReference>
<evidence type="ECO:0000256" key="1">
    <source>
        <dbReference type="SAM" id="MobiDB-lite"/>
    </source>
</evidence>
<comment type="caution">
    <text evidence="3">The sequence shown here is derived from an EMBL/GenBank/DDBJ whole genome shotgun (WGS) entry which is preliminary data.</text>
</comment>
<dbReference type="CDD" id="cd01833">
    <property type="entry name" value="XynB_like"/>
    <property type="match status" value="1"/>
</dbReference>
<accession>A0ABV0J418</accession>
<protein>
    <submittedName>
        <fullName evidence="3">GDSL-type esterase/lipase family protein</fullName>
    </submittedName>
</protein>
<evidence type="ECO:0000313" key="4">
    <source>
        <dbReference type="Proteomes" id="UP001464891"/>
    </source>
</evidence>
<dbReference type="SUPFAM" id="SSF51120">
    <property type="entry name" value="beta-Roll"/>
    <property type="match status" value="1"/>
</dbReference>
<feature type="compositionally biased region" description="Polar residues" evidence="1">
    <location>
        <begin position="33"/>
        <end position="43"/>
    </location>
</feature>
<name>A0ABV0J418_9CYAN</name>
<gene>
    <name evidence="3" type="ORF">NC998_01500</name>
</gene>
<proteinExistence type="predicted"/>
<feature type="domain" description="SGNH hydrolase-type esterase" evidence="2">
    <location>
        <begin position="54"/>
        <end position="199"/>
    </location>
</feature>
<dbReference type="Proteomes" id="UP001464891">
    <property type="component" value="Unassembled WGS sequence"/>
</dbReference>
<dbReference type="InterPro" id="IPR011049">
    <property type="entry name" value="Serralysin-like_metalloprot_C"/>
</dbReference>
<feature type="region of interest" description="Disordered" evidence="1">
    <location>
        <begin position="32"/>
        <end position="57"/>
    </location>
</feature>
<dbReference type="Gene3D" id="2.150.10.10">
    <property type="entry name" value="Serralysin-like metalloprotease, C-terminal"/>
    <property type="match status" value="1"/>
</dbReference>
<dbReference type="Pfam" id="PF13472">
    <property type="entry name" value="Lipase_GDSL_2"/>
    <property type="match status" value="1"/>
</dbReference>
<dbReference type="EMBL" id="JAMPKM010000001">
    <property type="protein sequence ID" value="MEP0815766.1"/>
    <property type="molecule type" value="Genomic_DNA"/>
</dbReference>
<dbReference type="PANTHER" id="PTHR30383:SF5">
    <property type="entry name" value="SGNH HYDROLASE-TYPE ESTERASE DOMAIN-CONTAINING PROTEIN"/>
    <property type="match status" value="1"/>
</dbReference>
<evidence type="ECO:0000259" key="2">
    <source>
        <dbReference type="Pfam" id="PF13472"/>
    </source>
</evidence>
<evidence type="ECO:0000313" key="3">
    <source>
        <dbReference type="EMBL" id="MEP0815766.1"/>
    </source>
</evidence>
<dbReference type="Gene3D" id="3.40.50.1110">
    <property type="entry name" value="SGNH hydrolase"/>
    <property type="match status" value="1"/>
</dbReference>
<dbReference type="InterPro" id="IPR051532">
    <property type="entry name" value="Ester_Hydrolysis_Enzymes"/>
</dbReference>
<dbReference type="SUPFAM" id="SSF52266">
    <property type="entry name" value="SGNH hydrolase"/>
    <property type="match status" value="1"/>
</dbReference>
<dbReference type="InterPro" id="IPR001343">
    <property type="entry name" value="Hemolysn_Ca-bd"/>
</dbReference>
<organism evidence="3 4">
    <name type="scientific">Trichocoleus desertorum GB2-A4</name>
    <dbReference type="NCBI Taxonomy" id="2933944"/>
    <lineage>
        <taxon>Bacteria</taxon>
        <taxon>Bacillati</taxon>
        <taxon>Cyanobacteriota</taxon>
        <taxon>Cyanophyceae</taxon>
        <taxon>Leptolyngbyales</taxon>
        <taxon>Trichocoleusaceae</taxon>
        <taxon>Trichocoleus</taxon>
    </lineage>
</organism>
<dbReference type="InterPro" id="IPR036514">
    <property type="entry name" value="SGNH_hydro_sf"/>
</dbReference>
<dbReference type="Pfam" id="PF00353">
    <property type="entry name" value="HemolysinCabind"/>
    <property type="match status" value="1"/>
</dbReference>
<dbReference type="PANTHER" id="PTHR30383">
    <property type="entry name" value="THIOESTERASE 1/PROTEASE 1/LYSOPHOSPHOLIPASE L1"/>
    <property type="match status" value="1"/>
</dbReference>
<keyword evidence="4" id="KW-1185">Reference proteome</keyword>